<name>A0A317XJU5_9BASI</name>
<protein>
    <submittedName>
        <fullName evidence="1">Uncharacterized protein</fullName>
    </submittedName>
</protein>
<dbReference type="EMBL" id="KZ819199">
    <property type="protein sequence ID" value="PWY98361.1"/>
    <property type="molecule type" value="Genomic_DNA"/>
</dbReference>
<accession>A0A317XJU5</accession>
<reference evidence="1 2" key="1">
    <citation type="journal article" date="2018" name="Mol. Biol. Evol.">
        <title>Broad Genomic Sampling Reveals a Smut Pathogenic Ancestry of the Fungal Clade Ustilaginomycotina.</title>
        <authorList>
            <person name="Kijpornyongpan T."/>
            <person name="Mondo S.J."/>
            <person name="Barry K."/>
            <person name="Sandor L."/>
            <person name="Lee J."/>
            <person name="Lipzen A."/>
            <person name="Pangilinan J."/>
            <person name="LaButti K."/>
            <person name="Hainaut M."/>
            <person name="Henrissat B."/>
            <person name="Grigoriev I.V."/>
            <person name="Spatafora J.W."/>
            <person name="Aime M.C."/>
        </authorList>
    </citation>
    <scope>NUCLEOTIDE SEQUENCE [LARGE SCALE GENOMIC DNA]</scope>
    <source>
        <strain evidence="1 2">MCA 3645</strain>
    </source>
</reference>
<evidence type="ECO:0000313" key="1">
    <source>
        <dbReference type="EMBL" id="PWY98361.1"/>
    </source>
</evidence>
<dbReference type="Proteomes" id="UP000246740">
    <property type="component" value="Unassembled WGS sequence"/>
</dbReference>
<sequence length="83" mass="8818">MGAPSPPIHTIALCIFGHVDRCSSLVTLLLLIERGGLASALSLPCLSPFSLIFLHLVPSALPFHCLELSPLVSCCRPVSIIQL</sequence>
<evidence type="ECO:0000313" key="2">
    <source>
        <dbReference type="Proteomes" id="UP000246740"/>
    </source>
</evidence>
<gene>
    <name evidence="1" type="ORF">BCV70DRAFT_38126</name>
</gene>
<dbReference type="InParanoid" id="A0A317XJU5"/>
<organism evidence="1 2">
    <name type="scientific">Testicularia cyperi</name>
    <dbReference type="NCBI Taxonomy" id="1882483"/>
    <lineage>
        <taxon>Eukaryota</taxon>
        <taxon>Fungi</taxon>
        <taxon>Dikarya</taxon>
        <taxon>Basidiomycota</taxon>
        <taxon>Ustilaginomycotina</taxon>
        <taxon>Ustilaginomycetes</taxon>
        <taxon>Ustilaginales</taxon>
        <taxon>Anthracoideaceae</taxon>
        <taxon>Testicularia</taxon>
    </lineage>
</organism>
<keyword evidence="2" id="KW-1185">Reference proteome</keyword>
<dbReference type="AlphaFoldDB" id="A0A317XJU5"/>
<proteinExistence type="predicted"/>